<evidence type="ECO:0000313" key="14">
    <source>
        <dbReference type="EMBL" id="MBK1814449.1"/>
    </source>
</evidence>
<dbReference type="EMBL" id="JAENIK010000004">
    <property type="protein sequence ID" value="MBK1814449.1"/>
    <property type="molecule type" value="Genomic_DNA"/>
</dbReference>
<dbReference type="InterPro" id="IPR036206">
    <property type="entry name" value="ThiamineP_synth_sf"/>
</dbReference>
<feature type="binding site" evidence="10">
    <location>
        <position position="139"/>
    </location>
    <ligand>
        <name>4-amino-2-methyl-5-(diphosphooxymethyl)pyrimidine</name>
        <dbReference type="ChEBI" id="CHEBI:57841"/>
    </ligand>
</feature>
<proteinExistence type="inferred from homology"/>
<evidence type="ECO:0000256" key="10">
    <source>
        <dbReference type="HAMAP-Rule" id="MF_00097"/>
    </source>
</evidence>
<dbReference type="PANTHER" id="PTHR20857:SF15">
    <property type="entry name" value="THIAMINE-PHOSPHATE SYNTHASE"/>
    <property type="match status" value="1"/>
</dbReference>
<evidence type="ECO:0000259" key="13">
    <source>
        <dbReference type="Pfam" id="PF02581"/>
    </source>
</evidence>
<comment type="similarity">
    <text evidence="10 11">Belongs to the thiamine-phosphate synthase family.</text>
</comment>
<dbReference type="InterPro" id="IPR013785">
    <property type="entry name" value="Aldolase_TIM"/>
</dbReference>
<dbReference type="HAMAP" id="MF_00097">
    <property type="entry name" value="TMP_synthase"/>
    <property type="match status" value="1"/>
</dbReference>
<comment type="catalytic activity">
    <reaction evidence="7 10 11">
        <text>4-methyl-5-(2-phosphooxyethyl)-thiazole + 4-amino-2-methyl-5-(diphosphooxymethyl)pyrimidine + H(+) = thiamine phosphate + diphosphate</text>
        <dbReference type="Rhea" id="RHEA:22328"/>
        <dbReference type="ChEBI" id="CHEBI:15378"/>
        <dbReference type="ChEBI" id="CHEBI:33019"/>
        <dbReference type="ChEBI" id="CHEBI:37575"/>
        <dbReference type="ChEBI" id="CHEBI:57841"/>
        <dbReference type="ChEBI" id="CHEBI:58296"/>
        <dbReference type="EC" id="2.5.1.3"/>
    </reaction>
</comment>
<feature type="binding site" evidence="10">
    <location>
        <position position="72"/>
    </location>
    <ligand>
        <name>Mg(2+)</name>
        <dbReference type="ChEBI" id="CHEBI:18420"/>
    </ligand>
</feature>
<evidence type="ECO:0000256" key="7">
    <source>
        <dbReference type="ARBA" id="ARBA00047334"/>
    </source>
</evidence>
<reference evidence="14" key="1">
    <citation type="submission" date="2021-01" db="EMBL/GenBank/DDBJ databases">
        <title>Modified the classification status of verrucomicrobia.</title>
        <authorList>
            <person name="Feng X."/>
        </authorList>
    </citation>
    <scope>NUCLEOTIDE SEQUENCE</scope>
    <source>
        <strain evidence="14">JCM 18052</strain>
    </source>
</reference>
<dbReference type="GO" id="GO:0009228">
    <property type="term" value="P:thiamine biosynthetic process"/>
    <property type="evidence" value="ECO:0007669"/>
    <property type="project" value="UniProtKB-KW"/>
</dbReference>
<feature type="binding site" evidence="10">
    <location>
        <begin position="136"/>
        <end position="138"/>
    </location>
    <ligand>
        <name>2-[(2R,5Z)-2-carboxy-4-methylthiazol-5(2H)-ylidene]ethyl phosphate</name>
        <dbReference type="ChEBI" id="CHEBI:62899"/>
    </ligand>
</feature>
<gene>
    <name evidence="10 14" type="primary">thiE</name>
    <name evidence="14" type="ORF">JIN84_02415</name>
</gene>
<dbReference type="Pfam" id="PF02581">
    <property type="entry name" value="TMP-TENI"/>
    <property type="match status" value="1"/>
</dbReference>
<feature type="binding site" evidence="10">
    <location>
        <position position="91"/>
    </location>
    <ligand>
        <name>Mg(2+)</name>
        <dbReference type="ChEBI" id="CHEBI:18420"/>
    </ligand>
</feature>
<feature type="binding site" evidence="10">
    <location>
        <begin position="188"/>
        <end position="189"/>
    </location>
    <ligand>
        <name>2-[(2R,5Z)-2-carboxy-4-methylthiazol-5(2H)-ylidene]ethyl phosphate</name>
        <dbReference type="ChEBI" id="CHEBI:62899"/>
    </ligand>
</feature>
<evidence type="ECO:0000313" key="15">
    <source>
        <dbReference type="Proteomes" id="UP000600139"/>
    </source>
</evidence>
<dbReference type="SUPFAM" id="SSF51391">
    <property type="entry name" value="Thiamin phosphate synthase"/>
    <property type="match status" value="1"/>
</dbReference>
<feature type="binding site" evidence="10">
    <location>
        <position position="168"/>
    </location>
    <ligand>
        <name>2-[(2R,5Z)-2-carboxy-4-methylthiazol-5(2H)-ylidene]ethyl phosphate</name>
        <dbReference type="ChEBI" id="CHEBI:62899"/>
    </ligand>
</feature>
<keyword evidence="4 10" id="KW-0479">Metal-binding</keyword>
<evidence type="ECO:0000256" key="5">
    <source>
        <dbReference type="ARBA" id="ARBA00022842"/>
    </source>
</evidence>
<comment type="caution">
    <text evidence="14">The sequence shown here is derived from an EMBL/GenBank/DDBJ whole genome shotgun (WGS) entry which is preliminary data.</text>
</comment>
<dbReference type="GO" id="GO:0004789">
    <property type="term" value="F:thiamine-phosphate diphosphorylase activity"/>
    <property type="evidence" value="ECO:0007669"/>
    <property type="project" value="UniProtKB-UniRule"/>
</dbReference>
<comment type="pathway">
    <text evidence="2 10 12">Cofactor biosynthesis; thiamine diphosphate biosynthesis; thiamine phosphate from 4-amino-2-methyl-5-diphosphomethylpyrimidine and 4-methyl-5-(2-phosphoethyl)-thiazole: step 1/1.</text>
</comment>
<evidence type="ECO:0000256" key="11">
    <source>
        <dbReference type="RuleBase" id="RU003826"/>
    </source>
</evidence>
<dbReference type="InterPro" id="IPR022998">
    <property type="entry name" value="ThiamineP_synth_TenI"/>
</dbReference>
<dbReference type="CDD" id="cd00564">
    <property type="entry name" value="TMP_TenI"/>
    <property type="match status" value="1"/>
</dbReference>
<protein>
    <recommendedName>
        <fullName evidence="10">Thiamine-phosphate synthase</fullName>
        <shortName evidence="10">TP synthase</shortName>
        <shortName evidence="10">TPS</shortName>
        <ecNumber evidence="10">2.5.1.3</ecNumber>
    </recommendedName>
    <alternativeName>
        <fullName evidence="10">Thiamine-phosphate pyrophosphorylase</fullName>
        <shortName evidence="10">TMP pyrophosphorylase</shortName>
        <shortName evidence="10">TMP-PPase</shortName>
    </alternativeName>
</protein>
<evidence type="ECO:0000256" key="6">
    <source>
        <dbReference type="ARBA" id="ARBA00022977"/>
    </source>
</evidence>
<evidence type="ECO:0000256" key="2">
    <source>
        <dbReference type="ARBA" id="ARBA00005165"/>
    </source>
</evidence>
<comment type="function">
    <text evidence="1 10">Condenses 4-methyl-5-(beta-hydroxyethyl)thiazole monophosphate (THZ-P) and 2-methyl-4-amino-5-hydroxymethyl pyrimidine pyrophosphate (HMP-PP) to form thiamine monophosphate (TMP).</text>
</comment>
<dbReference type="PANTHER" id="PTHR20857">
    <property type="entry name" value="THIAMINE-PHOSPHATE PYROPHOSPHORYLASE"/>
    <property type="match status" value="1"/>
</dbReference>
<feature type="binding site" evidence="10">
    <location>
        <position position="110"/>
    </location>
    <ligand>
        <name>4-amino-2-methyl-5-(diphosphooxymethyl)pyrimidine</name>
        <dbReference type="ChEBI" id="CHEBI:57841"/>
    </ligand>
</feature>
<evidence type="ECO:0000256" key="3">
    <source>
        <dbReference type="ARBA" id="ARBA00022679"/>
    </source>
</evidence>
<keyword evidence="3 10" id="KW-0808">Transferase</keyword>
<dbReference type="FunFam" id="3.20.20.70:FF:000096">
    <property type="entry name" value="Thiamine-phosphate synthase"/>
    <property type="match status" value="1"/>
</dbReference>
<keyword evidence="15" id="KW-1185">Reference proteome</keyword>
<feature type="binding site" evidence="10">
    <location>
        <position position="71"/>
    </location>
    <ligand>
        <name>4-amino-2-methyl-5-(diphosphooxymethyl)pyrimidine</name>
        <dbReference type="ChEBI" id="CHEBI:57841"/>
    </ligand>
</feature>
<dbReference type="GO" id="GO:0005737">
    <property type="term" value="C:cytoplasm"/>
    <property type="evidence" value="ECO:0007669"/>
    <property type="project" value="TreeGrafter"/>
</dbReference>
<dbReference type="AlphaFoldDB" id="A0A934VAJ7"/>
<sequence length="209" mass="22011">MTPMNDSQLYTILDLGYTPEEKAEQVTSALLSGGADILQLRAKGHDPATIERVARKLIPLCRLAGVPFILNDFPALAAALDADGVHIGQDDGPLSEARKIVGPGKIIGRSTHSLDQARAALAEGFDYIGFGPLFPTPTKLGRPAIGLEEISTMEHDVGSEIPAFCIGGITPETLPTVLAAGARRVVVVSALLRAPDVEAATRKLRESLG</sequence>
<evidence type="ECO:0000256" key="1">
    <source>
        <dbReference type="ARBA" id="ARBA00003814"/>
    </source>
</evidence>
<accession>A0A934VAJ7</accession>
<keyword evidence="6 10" id="KW-0784">Thiamine biosynthesis</keyword>
<dbReference type="Proteomes" id="UP000600139">
    <property type="component" value="Unassembled WGS sequence"/>
</dbReference>
<name>A0A934VAJ7_9BACT</name>
<dbReference type="GO" id="GO:0009229">
    <property type="term" value="P:thiamine diphosphate biosynthetic process"/>
    <property type="evidence" value="ECO:0007669"/>
    <property type="project" value="UniProtKB-UniRule"/>
</dbReference>
<comment type="catalytic activity">
    <reaction evidence="8 10 11">
        <text>2-(2-carboxy-4-methylthiazol-5-yl)ethyl phosphate + 4-amino-2-methyl-5-(diphosphooxymethyl)pyrimidine + 2 H(+) = thiamine phosphate + CO2 + diphosphate</text>
        <dbReference type="Rhea" id="RHEA:47848"/>
        <dbReference type="ChEBI" id="CHEBI:15378"/>
        <dbReference type="ChEBI" id="CHEBI:16526"/>
        <dbReference type="ChEBI" id="CHEBI:33019"/>
        <dbReference type="ChEBI" id="CHEBI:37575"/>
        <dbReference type="ChEBI" id="CHEBI:57841"/>
        <dbReference type="ChEBI" id="CHEBI:62890"/>
        <dbReference type="EC" id="2.5.1.3"/>
    </reaction>
</comment>
<comment type="catalytic activity">
    <reaction evidence="9 10 11">
        <text>2-[(2R,5Z)-2-carboxy-4-methylthiazol-5(2H)-ylidene]ethyl phosphate + 4-amino-2-methyl-5-(diphosphooxymethyl)pyrimidine + 2 H(+) = thiamine phosphate + CO2 + diphosphate</text>
        <dbReference type="Rhea" id="RHEA:47844"/>
        <dbReference type="ChEBI" id="CHEBI:15378"/>
        <dbReference type="ChEBI" id="CHEBI:16526"/>
        <dbReference type="ChEBI" id="CHEBI:33019"/>
        <dbReference type="ChEBI" id="CHEBI:37575"/>
        <dbReference type="ChEBI" id="CHEBI:57841"/>
        <dbReference type="ChEBI" id="CHEBI:62899"/>
        <dbReference type="EC" id="2.5.1.3"/>
    </reaction>
</comment>
<organism evidence="14 15">
    <name type="scientific">Luteolibacter yonseiensis</name>
    <dbReference type="NCBI Taxonomy" id="1144680"/>
    <lineage>
        <taxon>Bacteria</taxon>
        <taxon>Pseudomonadati</taxon>
        <taxon>Verrucomicrobiota</taxon>
        <taxon>Verrucomicrobiia</taxon>
        <taxon>Verrucomicrobiales</taxon>
        <taxon>Verrucomicrobiaceae</taxon>
        <taxon>Luteolibacter</taxon>
    </lineage>
</organism>
<dbReference type="Gene3D" id="3.20.20.70">
    <property type="entry name" value="Aldolase class I"/>
    <property type="match status" value="1"/>
</dbReference>
<evidence type="ECO:0000256" key="4">
    <source>
        <dbReference type="ARBA" id="ARBA00022723"/>
    </source>
</evidence>
<evidence type="ECO:0000256" key="12">
    <source>
        <dbReference type="RuleBase" id="RU004253"/>
    </source>
</evidence>
<feature type="domain" description="Thiamine phosphate synthase/TenI" evidence="13">
    <location>
        <begin position="9"/>
        <end position="191"/>
    </location>
</feature>
<dbReference type="GO" id="GO:0000287">
    <property type="term" value="F:magnesium ion binding"/>
    <property type="evidence" value="ECO:0007669"/>
    <property type="project" value="UniProtKB-UniRule"/>
</dbReference>
<dbReference type="NCBIfam" id="TIGR00693">
    <property type="entry name" value="thiE"/>
    <property type="match status" value="1"/>
</dbReference>
<evidence type="ECO:0000256" key="8">
    <source>
        <dbReference type="ARBA" id="ARBA00047851"/>
    </source>
</evidence>
<evidence type="ECO:0000256" key="9">
    <source>
        <dbReference type="ARBA" id="ARBA00047883"/>
    </source>
</evidence>
<comment type="cofactor">
    <cofactor evidence="10">
        <name>Mg(2+)</name>
        <dbReference type="ChEBI" id="CHEBI:18420"/>
    </cofactor>
    <text evidence="10">Binds 1 Mg(2+) ion per subunit.</text>
</comment>
<keyword evidence="5 10" id="KW-0460">Magnesium</keyword>
<dbReference type="InterPro" id="IPR034291">
    <property type="entry name" value="TMP_synthase"/>
</dbReference>
<feature type="binding site" evidence="10">
    <location>
        <begin position="39"/>
        <end position="43"/>
    </location>
    <ligand>
        <name>4-amino-2-methyl-5-(diphosphooxymethyl)pyrimidine</name>
        <dbReference type="ChEBI" id="CHEBI:57841"/>
    </ligand>
</feature>
<dbReference type="EC" id="2.5.1.3" evidence="10"/>